<protein>
    <submittedName>
        <fullName evidence="7">Beta-agarase</fullName>
        <ecNumber evidence="7">3.2.1.81</ecNumber>
    </submittedName>
</protein>
<dbReference type="InterPro" id="IPR013320">
    <property type="entry name" value="ConA-like_dom_sf"/>
</dbReference>
<dbReference type="PROSITE" id="PS51762">
    <property type="entry name" value="GH16_2"/>
    <property type="match status" value="1"/>
</dbReference>
<dbReference type="EC" id="3.2.1.81" evidence="7"/>
<feature type="active site" description="Proton donor" evidence="5">
    <location>
        <position position="180"/>
    </location>
</feature>
<evidence type="ECO:0000259" key="6">
    <source>
        <dbReference type="PROSITE" id="PS51762"/>
    </source>
</evidence>
<dbReference type="HOGENOM" id="CLU_037753_0_0_0"/>
<evidence type="ECO:0000256" key="5">
    <source>
        <dbReference type="PIRSR" id="PIRSR001097-50"/>
    </source>
</evidence>
<dbReference type="PANTHER" id="PTHR10963">
    <property type="entry name" value="GLYCOSYL HYDROLASE-RELATED"/>
    <property type="match status" value="1"/>
</dbReference>
<dbReference type="Gene3D" id="2.60.120.200">
    <property type="match status" value="1"/>
</dbReference>
<dbReference type="GO" id="GO:0005975">
    <property type="term" value="P:carbohydrate metabolic process"/>
    <property type="evidence" value="ECO:0007669"/>
    <property type="project" value="InterPro"/>
</dbReference>
<evidence type="ECO:0000256" key="1">
    <source>
        <dbReference type="ARBA" id="ARBA00006865"/>
    </source>
</evidence>
<reference evidence="7 8" key="1">
    <citation type="journal article" date="2010" name="Stand. Genomic Sci.">
        <title>Complete genome sequence of Coraliomargarita akajimensis type strain (04OKA010-24).</title>
        <authorList>
            <person name="Mavromatis K."/>
            <person name="Abt B."/>
            <person name="Brambilla E."/>
            <person name="Lapidus A."/>
            <person name="Copeland A."/>
            <person name="Deshpande S."/>
            <person name="Nolan M."/>
            <person name="Lucas S."/>
            <person name="Tice H."/>
            <person name="Cheng J.F."/>
            <person name="Han C."/>
            <person name="Detter J.C."/>
            <person name="Woyke T."/>
            <person name="Goodwin L."/>
            <person name="Pitluck S."/>
            <person name="Held B."/>
            <person name="Brettin T."/>
            <person name="Tapia R."/>
            <person name="Ivanova N."/>
            <person name="Mikhailova N."/>
            <person name="Pati A."/>
            <person name="Liolios K."/>
            <person name="Chen A."/>
            <person name="Palaniappan K."/>
            <person name="Land M."/>
            <person name="Hauser L."/>
            <person name="Chang Y.J."/>
            <person name="Jeffries C.D."/>
            <person name="Rohde M."/>
            <person name="Goker M."/>
            <person name="Bristow J."/>
            <person name="Eisen J.A."/>
            <person name="Markowitz V."/>
            <person name="Hugenholtz P."/>
            <person name="Klenk H.P."/>
            <person name="Kyrpides N.C."/>
        </authorList>
    </citation>
    <scope>NUCLEOTIDE SEQUENCE [LARGE SCALE GENOMIC DNA]</scope>
    <source>
        <strain evidence="8">DSM 45221 / IAM 15411 / JCM 23193 / KCTC 12865</strain>
    </source>
</reference>
<dbReference type="InterPro" id="IPR050546">
    <property type="entry name" value="Glycosyl_Hydrlase_16"/>
</dbReference>
<dbReference type="eggNOG" id="COG2273">
    <property type="taxonomic scope" value="Bacteria"/>
</dbReference>
<comment type="similarity">
    <text evidence="1">Belongs to the glycosyl hydrolase 16 family.</text>
</comment>
<dbReference type="PIRSF" id="PIRSF001097">
    <property type="entry name" value="Agarase"/>
    <property type="match status" value="1"/>
</dbReference>
<organism evidence="7 8">
    <name type="scientific">Coraliomargarita akajimensis (strain DSM 45221 / IAM 15411 / JCM 23193 / KCTC 12865 / 04OKA010-24)</name>
    <dbReference type="NCBI Taxonomy" id="583355"/>
    <lineage>
        <taxon>Bacteria</taxon>
        <taxon>Pseudomonadati</taxon>
        <taxon>Verrucomicrobiota</taxon>
        <taxon>Opitutia</taxon>
        <taxon>Puniceicoccales</taxon>
        <taxon>Coraliomargaritaceae</taxon>
        <taxon>Coraliomargarita</taxon>
    </lineage>
</organism>
<dbReference type="KEGG" id="caa:Caka_0054"/>
<dbReference type="Pfam" id="PF00722">
    <property type="entry name" value="Glyco_hydro_16"/>
    <property type="match status" value="1"/>
</dbReference>
<evidence type="ECO:0000313" key="8">
    <source>
        <dbReference type="Proteomes" id="UP000000925"/>
    </source>
</evidence>
<accession>D5EKY1</accession>
<keyword evidence="8" id="KW-1185">Reference proteome</keyword>
<dbReference type="InterPro" id="IPR016287">
    <property type="entry name" value="Beta_agarase"/>
</dbReference>
<keyword evidence="2" id="KW-0732">Signal</keyword>
<keyword evidence="4 7" id="KW-0326">Glycosidase</keyword>
<feature type="domain" description="GH16" evidence="6">
    <location>
        <begin position="52"/>
        <end position="320"/>
    </location>
</feature>
<dbReference type="CAZy" id="GH16">
    <property type="family name" value="Glycoside Hydrolase Family 16"/>
</dbReference>
<dbReference type="SUPFAM" id="SSF49899">
    <property type="entry name" value="Concanavalin A-like lectins/glucanases"/>
    <property type="match status" value="1"/>
</dbReference>
<feature type="active site" description="Nucleophile" evidence="5">
    <location>
        <position position="175"/>
    </location>
</feature>
<sequence>MPLGKGAATSETISKDSSFPIEKRMQSPSLKFAMTLQNLTLLVFSALSLNAQEWAEFPVPADPPAGQSWQLVEAVSTEFNNDGMDYQFMENWDDYYMHPWIGPGLTNFRTDNSTITGGKLVLSASRKAGTDLVNCGIISSKEALTYPVFMEASIQVSGLVLSSNFWLLSYDSTQELDIIECYGGSKDSAHETKMKTNYHLFKRSKDGEKILRDYCLSASHQLPNQEPLRKGFHRIAAYWKDPYHIDFFLNGVHVRSITKDDFKESIAAGFTGLSQPMHIIFDLEDHDWRSAKGLVPTDQELADESLNKMYVDWIRVYKPE</sequence>
<evidence type="ECO:0000256" key="4">
    <source>
        <dbReference type="ARBA" id="ARBA00023295"/>
    </source>
</evidence>
<name>D5EKY1_CORAD</name>
<evidence type="ECO:0000256" key="2">
    <source>
        <dbReference type="ARBA" id="ARBA00022729"/>
    </source>
</evidence>
<dbReference type="EMBL" id="CP001998">
    <property type="protein sequence ID" value="ADE53083.1"/>
    <property type="molecule type" value="Genomic_DNA"/>
</dbReference>
<dbReference type="InterPro" id="IPR000757">
    <property type="entry name" value="Beta-glucanase-like"/>
</dbReference>
<proteinExistence type="inferred from homology"/>
<keyword evidence="3 7" id="KW-0378">Hydrolase</keyword>
<dbReference type="STRING" id="583355.Caka_0054"/>
<dbReference type="CDD" id="cd02178">
    <property type="entry name" value="GH16_beta_agarase"/>
    <property type="match status" value="1"/>
</dbReference>
<dbReference type="AlphaFoldDB" id="D5EKY1"/>
<dbReference type="Proteomes" id="UP000000925">
    <property type="component" value="Chromosome"/>
</dbReference>
<evidence type="ECO:0000313" key="7">
    <source>
        <dbReference type="EMBL" id="ADE53083.1"/>
    </source>
</evidence>
<dbReference type="PANTHER" id="PTHR10963:SF55">
    <property type="entry name" value="GLYCOSIDE HYDROLASE FAMILY 16 PROTEIN"/>
    <property type="match status" value="1"/>
</dbReference>
<dbReference type="GO" id="GO:0033916">
    <property type="term" value="F:beta-agarase activity"/>
    <property type="evidence" value="ECO:0007669"/>
    <property type="project" value="UniProtKB-EC"/>
</dbReference>
<gene>
    <name evidence="7" type="ordered locus">Caka_0054</name>
</gene>
<evidence type="ECO:0000256" key="3">
    <source>
        <dbReference type="ARBA" id="ARBA00022801"/>
    </source>
</evidence>